<dbReference type="AlphaFoldDB" id="A0AAN7S5M0"/>
<evidence type="ECO:0000313" key="2">
    <source>
        <dbReference type="Proteomes" id="UP001333110"/>
    </source>
</evidence>
<sequence length="67" mass="8026">MAAEQQEPQREQVRGEMGNRNLMKFNKEKSNVLHLGRNNLMHQYMLQANWLESSFAEKDWGSWWTKS</sequence>
<dbReference type="EMBL" id="JAUNZN010000007">
    <property type="protein sequence ID" value="KAK4819153.1"/>
    <property type="molecule type" value="Genomic_DNA"/>
</dbReference>
<proteinExistence type="predicted"/>
<dbReference type="Proteomes" id="UP001333110">
    <property type="component" value="Unassembled WGS sequence"/>
</dbReference>
<name>A0AAN7S5M0_MYCAM</name>
<comment type="caution">
    <text evidence="1">The sequence shown here is derived from an EMBL/GenBank/DDBJ whole genome shotgun (WGS) entry which is preliminary data.</text>
</comment>
<evidence type="ECO:0000313" key="1">
    <source>
        <dbReference type="EMBL" id="KAK4819153.1"/>
    </source>
</evidence>
<accession>A0AAN7S5M0</accession>
<protein>
    <submittedName>
        <fullName evidence="1">Uncharacterized protein</fullName>
    </submittedName>
</protein>
<keyword evidence="2" id="KW-1185">Reference proteome</keyword>
<reference evidence="1 2" key="1">
    <citation type="journal article" date="2023" name="J. Hered.">
        <title>Chromosome-level genome of the wood stork (Mycteria americana) provides insight into avian chromosome evolution.</title>
        <authorList>
            <person name="Flamio R. Jr."/>
            <person name="Ramstad K.M."/>
        </authorList>
    </citation>
    <scope>NUCLEOTIDE SEQUENCE [LARGE SCALE GENOMIC DNA]</scope>
    <source>
        <strain evidence="1">JAX WOST 10</strain>
    </source>
</reference>
<organism evidence="1 2">
    <name type="scientific">Mycteria americana</name>
    <name type="common">Wood stork</name>
    <dbReference type="NCBI Taxonomy" id="33587"/>
    <lineage>
        <taxon>Eukaryota</taxon>
        <taxon>Metazoa</taxon>
        <taxon>Chordata</taxon>
        <taxon>Craniata</taxon>
        <taxon>Vertebrata</taxon>
        <taxon>Euteleostomi</taxon>
        <taxon>Archelosauria</taxon>
        <taxon>Archosauria</taxon>
        <taxon>Dinosauria</taxon>
        <taxon>Saurischia</taxon>
        <taxon>Theropoda</taxon>
        <taxon>Coelurosauria</taxon>
        <taxon>Aves</taxon>
        <taxon>Neognathae</taxon>
        <taxon>Neoaves</taxon>
        <taxon>Aequornithes</taxon>
        <taxon>Ciconiiformes</taxon>
        <taxon>Ciconiidae</taxon>
        <taxon>Mycteria</taxon>
    </lineage>
</organism>
<gene>
    <name evidence="1" type="ORF">QYF61_025944</name>
</gene>